<dbReference type="GeneID" id="98647928"/>
<name>A0ABX5YP44_9PLAN</name>
<organism evidence="1 2">
    <name type="scientific">Gimesia maris</name>
    <dbReference type="NCBI Taxonomy" id="122"/>
    <lineage>
        <taxon>Bacteria</taxon>
        <taxon>Pseudomonadati</taxon>
        <taxon>Planctomycetota</taxon>
        <taxon>Planctomycetia</taxon>
        <taxon>Planctomycetales</taxon>
        <taxon>Planctomycetaceae</taxon>
        <taxon>Gimesia</taxon>
    </lineage>
</organism>
<evidence type="ECO:0000313" key="2">
    <source>
        <dbReference type="Proteomes" id="UP000322887"/>
    </source>
</evidence>
<accession>A0ABX5YP44</accession>
<proteinExistence type="predicted"/>
<reference evidence="1 2" key="1">
    <citation type="submission" date="2019-08" db="EMBL/GenBank/DDBJ databases">
        <title>Deep-cultivation of Planctomycetes and their phenomic and genomic characterization uncovers novel biology.</title>
        <authorList>
            <person name="Wiegand S."/>
            <person name="Jogler M."/>
            <person name="Boedeker C."/>
            <person name="Pinto D."/>
            <person name="Vollmers J."/>
            <person name="Rivas-Marin E."/>
            <person name="Kohn T."/>
            <person name="Peeters S.H."/>
            <person name="Heuer A."/>
            <person name="Rast P."/>
            <person name="Oberbeckmann S."/>
            <person name="Bunk B."/>
            <person name="Jeske O."/>
            <person name="Meyerdierks A."/>
            <person name="Storesund J.E."/>
            <person name="Kallscheuer N."/>
            <person name="Luecker S."/>
            <person name="Lage O.M."/>
            <person name="Pohl T."/>
            <person name="Merkel B.J."/>
            <person name="Hornburger P."/>
            <person name="Mueller R.-W."/>
            <person name="Bruemmer F."/>
            <person name="Labrenz M."/>
            <person name="Spormann A.M."/>
            <person name="Op den Camp H."/>
            <person name="Overmann J."/>
            <person name="Amann R."/>
            <person name="Jetten M.S.M."/>
            <person name="Mascher T."/>
            <person name="Medema M.H."/>
            <person name="Devos D.P."/>
            <person name="Kaster A.-K."/>
            <person name="Ovreas L."/>
            <person name="Rohde M."/>
            <person name="Galperin M.Y."/>
            <person name="Jogler C."/>
        </authorList>
    </citation>
    <scope>NUCLEOTIDE SEQUENCE [LARGE SCALE GENOMIC DNA]</scope>
    <source>
        <strain evidence="1 2">DSM 8797</strain>
    </source>
</reference>
<dbReference type="EMBL" id="CP042910">
    <property type="protein sequence ID" value="QEG17534.1"/>
    <property type="molecule type" value="Genomic_DNA"/>
</dbReference>
<evidence type="ECO:0000313" key="1">
    <source>
        <dbReference type="EMBL" id="QEG17534.1"/>
    </source>
</evidence>
<sequence length="107" mass="11865">MNDQYRNLVQMLQGGAKLAPDLTGSILAACGKTHADLTRDIFGGTDEPSVMPGDQCDCGGSIFVYSSRKKGIDRHQYLKCDRCQNTCGKRIIPEAQIRKRKKRTCLT</sequence>
<protein>
    <submittedName>
        <fullName evidence="1">Uncharacterized protein</fullName>
    </submittedName>
</protein>
<keyword evidence="2" id="KW-1185">Reference proteome</keyword>
<gene>
    <name evidence="1" type="ORF">GmarT_34160</name>
</gene>
<dbReference type="RefSeq" id="WP_002647468.1">
    <property type="nucleotide sequence ID" value="NZ_CP042910.1"/>
</dbReference>
<dbReference type="Proteomes" id="UP000322887">
    <property type="component" value="Chromosome"/>
</dbReference>